<keyword evidence="1" id="KW-0812">Transmembrane</keyword>
<evidence type="ECO:0000313" key="3">
    <source>
        <dbReference type="Proteomes" id="UP001521931"/>
    </source>
</evidence>
<dbReference type="EMBL" id="JAKRCV010000043">
    <property type="protein sequence ID" value="MCG7322707.1"/>
    <property type="molecule type" value="Genomic_DNA"/>
</dbReference>
<dbReference type="RefSeq" id="WP_239265044.1">
    <property type="nucleotide sequence ID" value="NZ_JAKRCV010000043.1"/>
</dbReference>
<feature type="transmembrane region" description="Helical" evidence="1">
    <location>
        <begin position="31"/>
        <end position="50"/>
    </location>
</feature>
<evidence type="ECO:0000313" key="2">
    <source>
        <dbReference type="EMBL" id="MCG7322707.1"/>
    </source>
</evidence>
<keyword evidence="1" id="KW-1133">Transmembrane helix</keyword>
<name>A0ABS9Q5S3_9MICO</name>
<protein>
    <recommendedName>
        <fullName evidence="4">SPW repeat-containing protein</fullName>
    </recommendedName>
</protein>
<organism evidence="2 3">
    <name type="scientific">Arsenicicoccus bolidensis</name>
    <dbReference type="NCBI Taxonomy" id="229480"/>
    <lineage>
        <taxon>Bacteria</taxon>
        <taxon>Bacillati</taxon>
        <taxon>Actinomycetota</taxon>
        <taxon>Actinomycetes</taxon>
        <taxon>Micrococcales</taxon>
        <taxon>Intrasporangiaceae</taxon>
        <taxon>Arsenicicoccus</taxon>
    </lineage>
</organism>
<evidence type="ECO:0000256" key="1">
    <source>
        <dbReference type="SAM" id="Phobius"/>
    </source>
</evidence>
<accession>A0ABS9Q5S3</accession>
<comment type="caution">
    <text evidence="2">The sequence shown here is derived from an EMBL/GenBank/DDBJ whole genome shotgun (WGS) entry which is preliminary data.</text>
</comment>
<evidence type="ECO:0008006" key="4">
    <source>
        <dbReference type="Google" id="ProtNLM"/>
    </source>
</evidence>
<feature type="transmembrane region" description="Helical" evidence="1">
    <location>
        <begin position="57"/>
        <end position="77"/>
    </location>
</feature>
<feature type="transmembrane region" description="Helical" evidence="1">
    <location>
        <begin position="83"/>
        <end position="111"/>
    </location>
</feature>
<keyword evidence="1" id="KW-0472">Membrane</keyword>
<feature type="transmembrane region" description="Helical" evidence="1">
    <location>
        <begin position="7"/>
        <end position="25"/>
    </location>
</feature>
<proteinExistence type="predicted"/>
<gene>
    <name evidence="2" type="ORF">MHL29_12555</name>
</gene>
<reference evidence="2 3" key="1">
    <citation type="submission" date="2022-02" db="EMBL/GenBank/DDBJ databases">
        <title>Uncovering new skin microbiome diversity through culturing and metagenomics.</title>
        <authorList>
            <person name="Conlan S."/>
            <person name="Deming C."/>
            <person name="Nisc Comparative Sequencing Program N."/>
            <person name="Segre J.A."/>
        </authorList>
    </citation>
    <scope>NUCLEOTIDE SEQUENCE [LARGE SCALE GENOMIC DNA]</scope>
    <source>
        <strain evidence="2 3">ACRQZ</strain>
    </source>
</reference>
<sequence length="122" mass="12400">MRVARALLFLAVGALVWAIWLSWGFDGTYPAWQVAACGITAVAATALGAWRLGPVPAVLEVALPMAVGLTVAWTLWARADETGLYAVGAILMALGTGVGLSAVAAIASIVGRRSGVGSHARG</sequence>
<dbReference type="Proteomes" id="UP001521931">
    <property type="component" value="Unassembled WGS sequence"/>
</dbReference>
<keyword evidence="3" id="KW-1185">Reference proteome</keyword>